<dbReference type="PANTHER" id="PTHR30154">
    <property type="entry name" value="LEUCINE-RESPONSIVE REGULATORY PROTEIN"/>
    <property type="match status" value="1"/>
</dbReference>
<keyword evidence="7" id="KW-1185">Reference proteome</keyword>
<dbReference type="SUPFAM" id="SSF46785">
    <property type="entry name" value="Winged helix' DNA-binding domain"/>
    <property type="match status" value="1"/>
</dbReference>
<dbReference type="PANTHER" id="PTHR30154:SF34">
    <property type="entry name" value="TRANSCRIPTIONAL REGULATOR AZLB"/>
    <property type="match status" value="1"/>
</dbReference>
<proteinExistence type="predicted"/>
<dbReference type="Pfam" id="PF13404">
    <property type="entry name" value="HTH_AsnC-type"/>
    <property type="match status" value="2"/>
</dbReference>
<dbReference type="InterPro" id="IPR000485">
    <property type="entry name" value="AsnC-type_HTH_dom"/>
</dbReference>
<dbReference type="InterPro" id="IPR036390">
    <property type="entry name" value="WH_DNA-bd_sf"/>
</dbReference>
<gene>
    <name evidence="6" type="ORF">GCM10022377_25150</name>
</gene>
<dbReference type="Gene3D" id="1.10.10.10">
    <property type="entry name" value="Winged helix-like DNA-binding domain superfamily/Winged helix DNA-binding domain"/>
    <property type="match status" value="2"/>
</dbReference>
<dbReference type="RefSeq" id="WP_344885262.1">
    <property type="nucleotide sequence ID" value="NZ_BAABCJ010000006.1"/>
</dbReference>
<dbReference type="InterPro" id="IPR019888">
    <property type="entry name" value="Tscrpt_reg_AsnC-like"/>
</dbReference>
<dbReference type="Pfam" id="PF01037">
    <property type="entry name" value="AsnC_trans_reg"/>
    <property type="match status" value="1"/>
</dbReference>
<dbReference type="PROSITE" id="PS50956">
    <property type="entry name" value="HTH_ASNC_2"/>
    <property type="match status" value="1"/>
</dbReference>
<sequence>MDALDELERRIVAALQINPRASWRTVAAALGEHERSVARRGAELLDGGRVAAVGIRAREASLLVRARCVPGSAPVTAESLANRADSSFSYMVTGSTDVVAEILTTRGQLAHLLSVELATTPGVARAETLPVLKYFRTIRSWRVGALTPHESEAMGEGRRPEANDRPTDRPLSAQDQDIVGCLISNARMSFEEIARRSGVSETTARRRVDWLLANDVVQLRVLVEPAAVGLPLEALVWLRVAPDRLERIGQSLRRDPRVRYAAALAGSSQLVVDVTLATSEDLYRFVTESEWSSGVESFDISMVVRARKRGGRLNDPSVV</sequence>
<evidence type="ECO:0000259" key="5">
    <source>
        <dbReference type="PROSITE" id="PS50956"/>
    </source>
</evidence>
<name>A0ABP7DVF1_9MICC</name>
<dbReference type="InterPro" id="IPR011008">
    <property type="entry name" value="Dimeric_a/b-barrel"/>
</dbReference>
<feature type="region of interest" description="Disordered" evidence="4">
    <location>
        <begin position="149"/>
        <end position="172"/>
    </location>
</feature>
<evidence type="ECO:0000313" key="7">
    <source>
        <dbReference type="Proteomes" id="UP001501536"/>
    </source>
</evidence>
<reference evidence="7" key="1">
    <citation type="journal article" date="2019" name="Int. J. Syst. Evol. Microbiol.">
        <title>The Global Catalogue of Microorganisms (GCM) 10K type strain sequencing project: providing services to taxonomists for standard genome sequencing and annotation.</title>
        <authorList>
            <consortium name="The Broad Institute Genomics Platform"/>
            <consortium name="The Broad Institute Genome Sequencing Center for Infectious Disease"/>
            <person name="Wu L."/>
            <person name="Ma J."/>
        </authorList>
    </citation>
    <scope>NUCLEOTIDE SEQUENCE [LARGE SCALE GENOMIC DNA]</scope>
    <source>
        <strain evidence="7">JCM 16961</strain>
    </source>
</reference>
<keyword evidence="2" id="KW-0238">DNA-binding</keyword>
<protein>
    <submittedName>
        <fullName evidence="6">AsnC family transcriptional regulator</fullName>
    </submittedName>
</protein>
<evidence type="ECO:0000256" key="4">
    <source>
        <dbReference type="SAM" id="MobiDB-lite"/>
    </source>
</evidence>
<evidence type="ECO:0000256" key="3">
    <source>
        <dbReference type="ARBA" id="ARBA00023163"/>
    </source>
</evidence>
<comment type="caution">
    <text evidence="6">The sequence shown here is derived from an EMBL/GenBank/DDBJ whole genome shotgun (WGS) entry which is preliminary data.</text>
</comment>
<organism evidence="6 7">
    <name type="scientific">Zhihengliuella alba</name>
    <dbReference type="NCBI Taxonomy" id="547018"/>
    <lineage>
        <taxon>Bacteria</taxon>
        <taxon>Bacillati</taxon>
        <taxon>Actinomycetota</taxon>
        <taxon>Actinomycetes</taxon>
        <taxon>Micrococcales</taxon>
        <taxon>Micrococcaceae</taxon>
        <taxon>Zhihengliuella</taxon>
    </lineage>
</organism>
<evidence type="ECO:0000313" key="6">
    <source>
        <dbReference type="EMBL" id="GAA3710525.1"/>
    </source>
</evidence>
<feature type="domain" description="HTH asnC-type" evidence="5">
    <location>
        <begin position="171"/>
        <end position="231"/>
    </location>
</feature>
<feature type="compositionally biased region" description="Basic and acidic residues" evidence="4">
    <location>
        <begin position="149"/>
        <end position="168"/>
    </location>
</feature>
<evidence type="ECO:0000256" key="1">
    <source>
        <dbReference type="ARBA" id="ARBA00023015"/>
    </source>
</evidence>
<dbReference type="InterPro" id="IPR019887">
    <property type="entry name" value="Tscrpt_reg_AsnC/Lrp_C"/>
</dbReference>
<dbReference type="EMBL" id="BAABCJ010000006">
    <property type="protein sequence ID" value="GAA3710525.1"/>
    <property type="molecule type" value="Genomic_DNA"/>
</dbReference>
<keyword evidence="1" id="KW-0805">Transcription regulation</keyword>
<dbReference type="Gene3D" id="3.30.70.920">
    <property type="match status" value="2"/>
</dbReference>
<dbReference type="SMART" id="SM00344">
    <property type="entry name" value="HTH_ASNC"/>
    <property type="match status" value="1"/>
</dbReference>
<dbReference type="PRINTS" id="PR00033">
    <property type="entry name" value="HTHASNC"/>
</dbReference>
<dbReference type="Proteomes" id="UP001501536">
    <property type="component" value="Unassembled WGS sequence"/>
</dbReference>
<dbReference type="SUPFAM" id="SSF54909">
    <property type="entry name" value="Dimeric alpha+beta barrel"/>
    <property type="match status" value="1"/>
</dbReference>
<evidence type="ECO:0000256" key="2">
    <source>
        <dbReference type="ARBA" id="ARBA00023125"/>
    </source>
</evidence>
<dbReference type="InterPro" id="IPR036388">
    <property type="entry name" value="WH-like_DNA-bd_sf"/>
</dbReference>
<accession>A0ABP7DVF1</accession>
<keyword evidence="3" id="KW-0804">Transcription</keyword>